<protein>
    <recommendedName>
        <fullName evidence="3">SRP54-type proteins GTP-binding domain-containing protein</fullName>
    </recommendedName>
</protein>
<organism evidence="4 5">
    <name type="scientific">SAR324 cluster bacterium</name>
    <dbReference type="NCBI Taxonomy" id="2024889"/>
    <lineage>
        <taxon>Bacteria</taxon>
        <taxon>Deltaproteobacteria</taxon>
        <taxon>SAR324 cluster</taxon>
    </lineage>
</organism>
<dbReference type="InterPro" id="IPR000897">
    <property type="entry name" value="SRP54_GTPase_dom"/>
</dbReference>
<sequence>MSEVTRKFGCMPIDSIIFTKLDESASYGSLFNHAIRFKKPLSYLTVGQKVPEDIEVASKERMVDLLLNISGT</sequence>
<evidence type="ECO:0000259" key="3">
    <source>
        <dbReference type="Pfam" id="PF00448"/>
    </source>
</evidence>
<keyword evidence="1" id="KW-0547">Nucleotide-binding</keyword>
<dbReference type="Gene3D" id="3.40.50.300">
    <property type="entry name" value="P-loop containing nucleotide triphosphate hydrolases"/>
    <property type="match status" value="1"/>
</dbReference>
<gene>
    <name evidence="4" type="ORF">DSY96_00150</name>
</gene>
<dbReference type="Pfam" id="PF00448">
    <property type="entry name" value="SRP54"/>
    <property type="match status" value="1"/>
</dbReference>
<evidence type="ECO:0000313" key="5">
    <source>
        <dbReference type="Proteomes" id="UP000287917"/>
    </source>
</evidence>
<dbReference type="GO" id="GO:0005525">
    <property type="term" value="F:GTP binding"/>
    <property type="evidence" value="ECO:0007669"/>
    <property type="project" value="UniProtKB-KW"/>
</dbReference>
<dbReference type="SUPFAM" id="SSF52540">
    <property type="entry name" value="P-loop containing nucleoside triphosphate hydrolases"/>
    <property type="match status" value="1"/>
</dbReference>
<dbReference type="InterPro" id="IPR027417">
    <property type="entry name" value="P-loop_NTPase"/>
</dbReference>
<evidence type="ECO:0000313" key="4">
    <source>
        <dbReference type="EMBL" id="RTZ87970.1"/>
    </source>
</evidence>
<proteinExistence type="predicted"/>
<dbReference type="GO" id="GO:0006614">
    <property type="term" value="P:SRP-dependent cotranslational protein targeting to membrane"/>
    <property type="evidence" value="ECO:0007669"/>
    <property type="project" value="InterPro"/>
</dbReference>
<accession>A0A432GWJ0</accession>
<dbReference type="EMBL" id="QNZK01000005">
    <property type="protein sequence ID" value="RTZ87970.1"/>
    <property type="molecule type" value="Genomic_DNA"/>
</dbReference>
<evidence type="ECO:0000256" key="2">
    <source>
        <dbReference type="ARBA" id="ARBA00023134"/>
    </source>
</evidence>
<name>A0A432GWJ0_9DELT</name>
<keyword evidence="2" id="KW-0342">GTP-binding</keyword>
<dbReference type="AlphaFoldDB" id="A0A432GWJ0"/>
<feature type="domain" description="SRP54-type proteins GTP-binding" evidence="3">
    <location>
        <begin position="11"/>
        <end position="67"/>
    </location>
</feature>
<evidence type="ECO:0000256" key="1">
    <source>
        <dbReference type="ARBA" id="ARBA00022741"/>
    </source>
</evidence>
<comment type="caution">
    <text evidence="4">The sequence shown here is derived from an EMBL/GenBank/DDBJ whole genome shotgun (WGS) entry which is preliminary data.</text>
</comment>
<dbReference type="Proteomes" id="UP000287917">
    <property type="component" value="Unassembled WGS sequence"/>
</dbReference>
<reference evidence="4 5" key="1">
    <citation type="submission" date="2018-06" db="EMBL/GenBank/DDBJ databases">
        <title>Combined omics and stable isotope probing to characterize newly discovered Mariana Back-Arc vent microbial communities.</title>
        <authorList>
            <person name="Trembath-Reichert E."/>
            <person name="Huber J.A."/>
        </authorList>
    </citation>
    <scope>NUCLEOTIDE SEQUENCE [LARGE SCALE GENOMIC DNA]</scope>
    <source>
        <strain evidence="4">MAG 58</strain>
    </source>
</reference>